<dbReference type="Pfam" id="PF23517">
    <property type="entry name" value="WW_TCERG1"/>
    <property type="match status" value="1"/>
</dbReference>
<dbReference type="STRING" id="568069.A0A1J1IGF5"/>
<feature type="compositionally biased region" description="Polar residues" evidence="3">
    <location>
        <begin position="34"/>
        <end position="46"/>
    </location>
</feature>
<dbReference type="InterPro" id="IPR045148">
    <property type="entry name" value="TCRG1-like"/>
</dbReference>
<dbReference type="PROSITE" id="PS51676">
    <property type="entry name" value="FF"/>
    <property type="match status" value="4"/>
</dbReference>
<dbReference type="GO" id="GO:0003712">
    <property type="term" value="F:transcription coregulator activity"/>
    <property type="evidence" value="ECO:0007669"/>
    <property type="project" value="TreeGrafter"/>
</dbReference>
<dbReference type="PROSITE" id="PS50020">
    <property type="entry name" value="WW_DOMAIN_2"/>
    <property type="match status" value="3"/>
</dbReference>
<evidence type="ECO:0000259" key="6">
    <source>
        <dbReference type="PROSITE" id="PS51676"/>
    </source>
</evidence>
<accession>A0A1J1IGF5</accession>
<dbReference type="InterPro" id="IPR036020">
    <property type="entry name" value="WW_dom_sf"/>
</dbReference>
<dbReference type="SMART" id="SM00456">
    <property type="entry name" value="WW"/>
    <property type="match status" value="3"/>
</dbReference>
<dbReference type="FunFam" id="2.20.70.10:FF:000049">
    <property type="entry name" value="Transcription elongation regulator 1-like"/>
    <property type="match status" value="1"/>
</dbReference>
<evidence type="ECO:0000256" key="2">
    <source>
        <dbReference type="SAM" id="Coils"/>
    </source>
</evidence>
<dbReference type="EMBL" id="CVRI01000050">
    <property type="protein sequence ID" value="CRK99280.1"/>
    <property type="molecule type" value="Genomic_DNA"/>
</dbReference>
<dbReference type="SUPFAM" id="SSF81698">
    <property type="entry name" value="FF domain"/>
    <property type="match status" value="5"/>
</dbReference>
<feature type="domain" description="FF" evidence="6">
    <location>
        <begin position="557"/>
        <end position="612"/>
    </location>
</feature>
<feature type="compositionally biased region" description="Low complexity" evidence="3">
    <location>
        <begin position="1363"/>
        <end position="1382"/>
    </location>
</feature>
<feature type="compositionally biased region" description="Basic and acidic residues" evidence="3">
    <location>
        <begin position="737"/>
        <end position="754"/>
    </location>
</feature>
<dbReference type="Proteomes" id="UP000183832">
    <property type="component" value="Unassembled WGS sequence"/>
</dbReference>
<feature type="compositionally biased region" description="Basic and acidic residues" evidence="3">
    <location>
        <begin position="763"/>
        <end position="793"/>
    </location>
</feature>
<dbReference type="FunFam" id="1.10.10.440:FF:000001">
    <property type="entry name" value="Transcription elongation regulator 1 like"/>
    <property type="match status" value="1"/>
</dbReference>
<dbReference type="GO" id="GO:0070063">
    <property type="term" value="F:RNA polymerase binding"/>
    <property type="evidence" value="ECO:0007669"/>
    <property type="project" value="InterPro"/>
</dbReference>
<dbReference type="Pfam" id="PF02373">
    <property type="entry name" value="JmjC"/>
    <property type="match status" value="1"/>
</dbReference>
<feature type="compositionally biased region" description="Low complexity" evidence="3">
    <location>
        <begin position="722"/>
        <end position="736"/>
    </location>
</feature>
<dbReference type="InterPro" id="IPR003347">
    <property type="entry name" value="JmjC_dom"/>
</dbReference>
<feature type="domain" description="WW" evidence="4">
    <location>
        <begin position="91"/>
        <end position="124"/>
    </location>
</feature>
<dbReference type="OrthoDB" id="424465at2759"/>
<dbReference type="PROSITE" id="PS01159">
    <property type="entry name" value="WW_DOMAIN_1"/>
    <property type="match status" value="1"/>
</dbReference>
<protein>
    <submittedName>
        <fullName evidence="7">CLUMA_CG012574, isoform A</fullName>
    </submittedName>
</protein>
<dbReference type="FunFam" id="1.10.10.440:FF:000005">
    <property type="entry name" value="Transcription elongation regulator 1 (CA150)"/>
    <property type="match status" value="1"/>
</dbReference>
<gene>
    <name evidence="7" type="ORF">CLUMA_CG012574</name>
</gene>
<feature type="domain" description="FF" evidence="6">
    <location>
        <begin position="625"/>
        <end position="680"/>
    </location>
</feature>
<feature type="region of interest" description="Disordered" evidence="3">
    <location>
        <begin position="383"/>
        <end position="410"/>
    </location>
</feature>
<dbReference type="Pfam" id="PF00397">
    <property type="entry name" value="WW"/>
    <property type="match status" value="2"/>
</dbReference>
<dbReference type="Gene3D" id="2.60.120.650">
    <property type="entry name" value="Cupin"/>
    <property type="match status" value="1"/>
</dbReference>
<feature type="domain" description="WW" evidence="4">
    <location>
        <begin position="344"/>
        <end position="377"/>
    </location>
</feature>
<sequence>MDPTMDEEFSSGNENATATVNTYFEDFADDFESGWSTQSNPGQQAPLQKKPQRNQEGENSNNWNSNQQLQQPAPSVVNVFKSHPPSFHQPPPKTQLWIEIKTADGRLYYYHAVSRETTWTKPEGQNIKILTQPEFEAQSKNMKPMTGSQDFNDSMKKVGMPMGNFGDMPQQQMPPIPHFNSSVPPSVMNPPFSTPWNKWQPHHPSNDETKFHDDINIDPKLIARANEWSEHRAPDGRPYYYNASRCESVWEKPNELKELEEARMSLMNPMLSMHSRQNQPLSMPYNSNMTKMNNSMNFVQQQQMKPNMATPSEVENKNKKQEVVEKVKQPVKPQDKSRPISSTPIYGTPWCVVWTGDGKVFFFNPSRKISVWEKPEDLNGRADVDKAMNSRPDQLKSDETTENVKTPQDAPEVGSAVVNLNPISEKHPIGQVEDESAANLPIKKLKLEATEASTLKLQNIPTLANDKKVDSSIDGVAEAEAKAAKERQIVPLEVRVKQFKEMLKEKEVSAFSTWEKELHKIVFDPRYLLLTSKERKQVFEKYVKDRAEDERREKRQKMQKKRNEFKALLEEANLHSRSFSDFCSSKFSRDERFKAIEKMRERENIFNDYMDELRSKEKEEKQYKKDQIRKGFFDLLKSVPEIDRHTHWMDIKKKLEHDSRFKAVSNSVLREEIFYSYIKNLKEERKKRKIKKSEKKEKKKMREKDQKVSESETKESAENQETNGKNKSSNDSSNKTSDLEAKSDVGTDKSLSEKEEGEEEEGEHSGTDSETERARIEKDRQARAEASIKDREREVQKALAENFRERDKERQHHIRDEAVRHFEALLADLVRNTNLTWKEAKKQLKKDHRWELAEHLERDEKERLFDDHITTLSKKKRNKFREMIDEITSLELTASWKDVKRQVRDDPRYLKFGNSDVCEMEYKSYIRDKTAIARSSFKELLQECKLITYKSLENYKENHNHLKEIEEILKKDKRYLVLDHLSRERTDMIIYYMEDLKKRGAPPPVTATESSRKSQKIIFSRSSSMTSEAKRISVHRTRKRLREVKRKARPELGQTWNELNYAENFEKFKQFEDNVERIHAPDVNCQEFIDRYEKHYKPVVITGLLEGWKASSKWTLERLAKKYRNQKFKCGEDNEGYSVKMKMKYYIQYMTVTKDDSPLYIFDSSFGEHHRRKKLLDDYIVPKYFRDDLFKYAGESRRPPYRWFVMGPERSGTGIHIDPLGTSAWNSLVFGHKRWCLFPTHTPKELLKVTAELGGKQRDEAITWFSKIYPRCKAADWPSDCKPLEILQKPGETVFVPGGFWHVVLNLDNTVAVTQNFCSKTNFPIVYHKTVRGRPKLSKKWLKILKEVEPELAKQAENININSSSGFASDSSSNSSSSSSSSSDEDSDSSSSNTDSGQESLTAHKAKKYRKLDHKSPCGSSLTN</sequence>
<feature type="domain" description="FF" evidence="6">
    <location>
        <begin position="492"/>
        <end position="545"/>
    </location>
</feature>
<dbReference type="GO" id="GO:0005634">
    <property type="term" value="C:nucleus"/>
    <property type="evidence" value="ECO:0007669"/>
    <property type="project" value="TreeGrafter"/>
</dbReference>
<dbReference type="Gene3D" id="1.10.10.440">
    <property type="entry name" value="FF domain"/>
    <property type="match status" value="6"/>
</dbReference>
<feature type="region of interest" description="Disordered" evidence="3">
    <location>
        <begin position="1363"/>
        <end position="1424"/>
    </location>
</feature>
<dbReference type="SMART" id="SM00441">
    <property type="entry name" value="FF"/>
    <property type="match status" value="6"/>
</dbReference>
<dbReference type="InterPro" id="IPR057565">
    <property type="entry name" value="WW_TCRG1_3rd"/>
</dbReference>
<evidence type="ECO:0000313" key="7">
    <source>
        <dbReference type="EMBL" id="CRK99280.1"/>
    </source>
</evidence>
<feature type="compositionally biased region" description="Low complexity" evidence="3">
    <location>
        <begin position="57"/>
        <end position="71"/>
    </location>
</feature>
<dbReference type="Gene3D" id="2.20.70.10">
    <property type="match status" value="3"/>
</dbReference>
<name>A0A1J1IGF5_9DIPT</name>
<proteinExistence type="predicted"/>
<dbReference type="CDD" id="cd00201">
    <property type="entry name" value="WW"/>
    <property type="match status" value="3"/>
</dbReference>
<feature type="compositionally biased region" description="Polar residues" evidence="3">
    <location>
        <begin position="10"/>
        <end position="22"/>
    </location>
</feature>
<feature type="domain" description="WW" evidence="4">
    <location>
        <begin position="228"/>
        <end position="255"/>
    </location>
</feature>
<dbReference type="FunFam" id="2.60.120.650:FF:000010">
    <property type="entry name" value="bifunctional arginine demethylase and lysyl-hydroxylase JMJD6 isoform X2"/>
    <property type="match status" value="1"/>
</dbReference>
<feature type="compositionally biased region" description="Basic and acidic residues" evidence="3">
    <location>
        <begin position="314"/>
        <end position="338"/>
    </location>
</feature>
<keyword evidence="1" id="KW-0677">Repeat</keyword>
<keyword evidence="8" id="KW-1185">Reference proteome</keyword>
<dbReference type="PROSITE" id="PS51184">
    <property type="entry name" value="JMJC"/>
    <property type="match status" value="1"/>
</dbReference>
<feature type="compositionally biased region" description="Basic residues" evidence="3">
    <location>
        <begin position="1404"/>
        <end position="1413"/>
    </location>
</feature>
<dbReference type="InterPro" id="IPR036517">
    <property type="entry name" value="FF_domain_sf"/>
</dbReference>
<evidence type="ECO:0000259" key="5">
    <source>
        <dbReference type="PROSITE" id="PS51184"/>
    </source>
</evidence>
<evidence type="ECO:0000256" key="1">
    <source>
        <dbReference type="ARBA" id="ARBA00022737"/>
    </source>
</evidence>
<feature type="domain" description="FF" evidence="6">
    <location>
        <begin position="815"/>
        <end position="871"/>
    </location>
</feature>
<dbReference type="SUPFAM" id="SSF51045">
    <property type="entry name" value="WW domain"/>
    <property type="match status" value="3"/>
</dbReference>
<dbReference type="SMART" id="SM00558">
    <property type="entry name" value="JmjC"/>
    <property type="match status" value="1"/>
</dbReference>
<evidence type="ECO:0000259" key="4">
    <source>
        <dbReference type="PROSITE" id="PS50020"/>
    </source>
</evidence>
<feature type="region of interest" description="Disordered" evidence="3">
    <location>
        <begin position="686"/>
        <end position="793"/>
    </location>
</feature>
<feature type="region of interest" description="Disordered" evidence="3">
    <location>
        <begin position="1"/>
        <end position="73"/>
    </location>
</feature>
<evidence type="ECO:0000256" key="3">
    <source>
        <dbReference type="SAM" id="MobiDB-lite"/>
    </source>
</evidence>
<dbReference type="PANTHER" id="PTHR15377:SF3">
    <property type="entry name" value="WW DOMAIN-CONTAINING PROTEIN"/>
    <property type="match status" value="1"/>
</dbReference>
<dbReference type="InterPro" id="IPR002713">
    <property type="entry name" value="FF_domain"/>
</dbReference>
<evidence type="ECO:0000313" key="8">
    <source>
        <dbReference type="Proteomes" id="UP000183832"/>
    </source>
</evidence>
<feature type="compositionally biased region" description="Basic and acidic residues" evidence="3">
    <location>
        <begin position="694"/>
        <end position="717"/>
    </location>
</feature>
<feature type="domain" description="JmjC" evidence="5">
    <location>
        <begin position="1170"/>
        <end position="1334"/>
    </location>
</feature>
<keyword evidence="2" id="KW-0175">Coiled coil</keyword>
<dbReference type="Gene3D" id="1.20.1280.270">
    <property type="match status" value="1"/>
</dbReference>
<feature type="compositionally biased region" description="Basic and acidic residues" evidence="3">
    <location>
        <begin position="383"/>
        <end position="399"/>
    </location>
</feature>
<dbReference type="PANTHER" id="PTHR15377">
    <property type="entry name" value="TRANSCRIPTION ELONGATION REGULATOR 1"/>
    <property type="match status" value="1"/>
</dbReference>
<dbReference type="InterPro" id="IPR001202">
    <property type="entry name" value="WW_dom"/>
</dbReference>
<organism evidence="7 8">
    <name type="scientific">Clunio marinus</name>
    <dbReference type="NCBI Taxonomy" id="568069"/>
    <lineage>
        <taxon>Eukaryota</taxon>
        <taxon>Metazoa</taxon>
        <taxon>Ecdysozoa</taxon>
        <taxon>Arthropoda</taxon>
        <taxon>Hexapoda</taxon>
        <taxon>Insecta</taxon>
        <taxon>Pterygota</taxon>
        <taxon>Neoptera</taxon>
        <taxon>Endopterygota</taxon>
        <taxon>Diptera</taxon>
        <taxon>Nematocera</taxon>
        <taxon>Chironomoidea</taxon>
        <taxon>Chironomidae</taxon>
        <taxon>Clunio</taxon>
    </lineage>
</organism>
<reference evidence="7 8" key="1">
    <citation type="submission" date="2015-04" db="EMBL/GenBank/DDBJ databases">
        <authorList>
            <person name="Syromyatnikov M.Y."/>
            <person name="Popov V.N."/>
        </authorList>
    </citation>
    <scope>NUCLEOTIDE SEQUENCE [LARGE SCALE GENOMIC DNA]</scope>
</reference>
<dbReference type="Pfam" id="PF01846">
    <property type="entry name" value="FF"/>
    <property type="match status" value="6"/>
</dbReference>
<feature type="coiled-coil region" evidence="2">
    <location>
        <begin position="544"/>
        <end position="575"/>
    </location>
</feature>
<feature type="region of interest" description="Disordered" evidence="3">
    <location>
        <begin position="313"/>
        <end position="340"/>
    </location>
</feature>
<dbReference type="SUPFAM" id="SSF51197">
    <property type="entry name" value="Clavaminate synthase-like"/>
    <property type="match status" value="1"/>
</dbReference>